<feature type="non-terminal residue" evidence="6">
    <location>
        <position position="1"/>
    </location>
</feature>
<feature type="transmembrane region" description="Helical" evidence="5">
    <location>
        <begin position="12"/>
        <end position="32"/>
    </location>
</feature>
<evidence type="ECO:0000256" key="4">
    <source>
        <dbReference type="ARBA" id="ARBA00023136"/>
    </source>
</evidence>
<feature type="transmembrane region" description="Helical" evidence="5">
    <location>
        <begin position="293"/>
        <end position="316"/>
    </location>
</feature>
<evidence type="ECO:0000256" key="2">
    <source>
        <dbReference type="ARBA" id="ARBA00022692"/>
    </source>
</evidence>
<evidence type="ECO:0000313" key="6">
    <source>
        <dbReference type="EMBL" id="GMT27517.1"/>
    </source>
</evidence>
<evidence type="ECO:0000256" key="3">
    <source>
        <dbReference type="ARBA" id="ARBA00022989"/>
    </source>
</evidence>
<gene>
    <name evidence="6" type="ORF">PFISCL1PPCAC_18814</name>
</gene>
<feature type="transmembrane region" description="Helical" evidence="5">
    <location>
        <begin position="93"/>
        <end position="110"/>
    </location>
</feature>
<dbReference type="PANTHER" id="PTHR11040:SF74">
    <property type="entry name" value="ZINC TRANSPORTER ZIP3"/>
    <property type="match status" value="1"/>
</dbReference>
<dbReference type="EMBL" id="BTSY01000005">
    <property type="protein sequence ID" value="GMT27517.1"/>
    <property type="molecule type" value="Genomic_DNA"/>
</dbReference>
<accession>A0AAV5W6Q6</accession>
<evidence type="ECO:0008006" key="8">
    <source>
        <dbReference type="Google" id="ProtNLM"/>
    </source>
</evidence>
<comment type="subcellular location">
    <subcellularLocation>
        <location evidence="1">Membrane</location>
        <topology evidence="1">Multi-pass membrane protein</topology>
    </subcellularLocation>
</comment>
<dbReference type="AlphaFoldDB" id="A0AAV5W6Q6"/>
<feature type="transmembrane region" description="Helical" evidence="5">
    <location>
        <begin position="52"/>
        <end position="73"/>
    </location>
</feature>
<dbReference type="PANTHER" id="PTHR11040">
    <property type="entry name" value="ZINC/IRON TRANSPORTER"/>
    <property type="match status" value="1"/>
</dbReference>
<keyword evidence="2 5" id="KW-0812">Transmembrane</keyword>
<name>A0AAV5W6Q6_9BILA</name>
<evidence type="ECO:0000256" key="1">
    <source>
        <dbReference type="ARBA" id="ARBA00004141"/>
    </source>
</evidence>
<reference evidence="6" key="1">
    <citation type="submission" date="2023-10" db="EMBL/GenBank/DDBJ databases">
        <title>Genome assembly of Pristionchus species.</title>
        <authorList>
            <person name="Yoshida K."/>
            <person name="Sommer R.J."/>
        </authorList>
    </citation>
    <scope>NUCLEOTIDE SEQUENCE</scope>
    <source>
        <strain evidence="6">RS5133</strain>
    </source>
</reference>
<keyword evidence="3 5" id="KW-1133">Transmembrane helix</keyword>
<dbReference type="InterPro" id="IPR003689">
    <property type="entry name" value="ZIP"/>
</dbReference>
<evidence type="ECO:0000256" key="5">
    <source>
        <dbReference type="SAM" id="Phobius"/>
    </source>
</evidence>
<dbReference type="Proteomes" id="UP001432322">
    <property type="component" value="Unassembled WGS sequence"/>
</dbReference>
<dbReference type="GO" id="GO:0005886">
    <property type="term" value="C:plasma membrane"/>
    <property type="evidence" value="ECO:0007669"/>
    <property type="project" value="TreeGrafter"/>
</dbReference>
<protein>
    <recommendedName>
        <fullName evidence="8">Zinc transporter ZIP2</fullName>
    </recommendedName>
</protein>
<organism evidence="6 7">
    <name type="scientific">Pristionchus fissidentatus</name>
    <dbReference type="NCBI Taxonomy" id="1538716"/>
    <lineage>
        <taxon>Eukaryota</taxon>
        <taxon>Metazoa</taxon>
        <taxon>Ecdysozoa</taxon>
        <taxon>Nematoda</taxon>
        <taxon>Chromadorea</taxon>
        <taxon>Rhabditida</taxon>
        <taxon>Rhabditina</taxon>
        <taxon>Diplogasteromorpha</taxon>
        <taxon>Diplogasteroidea</taxon>
        <taxon>Neodiplogasteridae</taxon>
        <taxon>Pristionchus</taxon>
    </lineage>
</organism>
<feature type="transmembrane region" description="Helical" evidence="5">
    <location>
        <begin position="328"/>
        <end position="346"/>
    </location>
</feature>
<evidence type="ECO:0000313" key="7">
    <source>
        <dbReference type="Proteomes" id="UP001432322"/>
    </source>
</evidence>
<dbReference type="Pfam" id="PF02535">
    <property type="entry name" value="Zip"/>
    <property type="match status" value="1"/>
</dbReference>
<sequence length="379" mass="41048">SHLFQTMDQTTLQILLAIGMLLTTGVAGLVSLRLMSMLTNKDGQPSKKSARWLSLLSCFSGGVFLATCFLDIIPHVDENYRLFLSESALEWEFPVPYLFMCSGFFLVYLIEEACIKIFSMSGHGHSHGGPAPVPLYEKPTAVGPDTLRNGNASVSIPLIHDGFDVDSDTHKRGDNLHDQVIEESVKYATSSTMESSFLKSLTFTIAMSFHSVLEGFALGVQDTTSGIITLFVSLLLHKAVEAFSVGLQVSKGNTNRMKAVIGTIVIYAMMTPIGSLLGAGLQGASIDPVHKLGAVLLFESMAAGTFIYVTFLEVLAREKDNEYNSLEQLLAIFTGFSIIAALQFFTSGHGHAGHDDHLHSIQSTLPPILTSTLTLIPTL</sequence>
<keyword evidence="4 5" id="KW-0472">Membrane</keyword>
<comment type="caution">
    <text evidence="6">The sequence shown here is derived from an EMBL/GenBank/DDBJ whole genome shotgun (WGS) entry which is preliminary data.</text>
</comment>
<feature type="transmembrane region" description="Helical" evidence="5">
    <location>
        <begin position="259"/>
        <end position="281"/>
    </location>
</feature>
<proteinExistence type="predicted"/>
<keyword evidence="7" id="KW-1185">Reference proteome</keyword>
<dbReference type="GO" id="GO:0005385">
    <property type="term" value="F:zinc ion transmembrane transporter activity"/>
    <property type="evidence" value="ECO:0007669"/>
    <property type="project" value="TreeGrafter"/>
</dbReference>